<sequence>MKLDFVPKHAGDDSDSEGECALSENWTFQRESRRWSRVDDIVNTAVMLQQQLQPSPPVDRHQQQQNHDLQSSQQVGVGGKFGSNAMPQPPVQSAEQLQAADASDAALISRFRRSGSDRIRDGAKAILRRVESLKTRRRKQRNRDGVVIGSQQVCENL</sequence>
<comment type="caution">
    <text evidence="2">The sequence shown here is derived from an EMBL/GenBank/DDBJ whole genome shotgun (WGS) entry which is preliminary data.</text>
</comment>
<evidence type="ECO:0000313" key="3">
    <source>
        <dbReference type="Proteomes" id="UP001160148"/>
    </source>
</evidence>
<dbReference type="GO" id="GO:0035023">
    <property type="term" value="P:regulation of Rho protein signal transduction"/>
    <property type="evidence" value="ECO:0007669"/>
    <property type="project" value="TreeGrafter"/>
</dbReference>
<feature type="region of interest" description="Disordered" evidence="1">
    <location>
        <begin position="52"/>
        <end position="100"/>
    </location>
</feature>
<dbReference type="GO" id="GO:0030036">
    <property type="term" value="P:actin cytoskeleton organization"/>
    <property type="evidence" value="ECO:0007669"/>
    <property type="project" value="TreeGrafter"/>
</dbReference>
<dbReference type="AlphaFoldDB" id="A0AAV0XYR7"/>
<dbReference type="Proteomes" id="UP001160148">
    <property type="component" value="Unassembled WGS sequence"/>
</dbReference>
<evidence type="ECO:0000313" key="2">
    <source>
        <dbReference type="EMBL" id="CAI6372341.1"/>
    </source>
</evidence>
<keyword evidence="3" id="KW-1185">Reference proteome</keyword>
<feature type="compositionally biased region" description="Basic and acidic residues" evidence="1">
    <location>
        <begin position="1"/>
        <end position="12"/>
    </location>
</feature>
<proteinExistence type="predicted"/>
<reference evidence="2 3" key="1">
    <citation type="submission" date="2023-01" db="EMBL/GenBank/DDBJ databases">
        <authorList>
            <person name="Whitehead M."/>
        </authorList>
    </citation>
    <scope>NUCLEOTIDE SEQUENCE [LARGE SCALE GENOMIC DNA]</scope>
</reference>
<organism evidence="2 3">
    <name type="scientific">Macrosiphum euphorbiae</name>
    <name type="common">potato aphid</name>
    <dbReference type="NCBI Taxonomy" id="13131"/>
    <lineage>
        <taxon>Eukaryota</taxon>
        <taxon>Metazoa</taxon>
        <taxon>Ecdysozoa</taxon>
        <taxon>Arthropoda</taxon>
        <taxon>Hexapoda</taxon>
        <taxon>Insecta</taxon>
        <taxon>Pterygota</taxon>
        <taxon>Neoptera</taxon>
        <taxon>Paraneoptera</taxon>
        <taxon>Hemiptera</taxon>
        <taxon>Sternorrhyncha</taxon>
        <taxon>Aphidomorpha</taxon>
        <taxon>Aphidoidea</taxon>
        <taxon>Aphididae</taxon>
        <taxon>Macrosiphini</taxon>
        <taxon>Macrosiphum</taxon>
    </lineage>
</organism>
<dbReference type="EMBL" id="CARXXK010001029">
    <property type="protein sequence ID" value="CAI6372341.1"/>
    <property type="molecule type" value="Genomic_DNA"/>
</dbReference>
<dbReference type="PANTHER" id="PTHR12659">
    <property type="entry name" value="RHO-TYPE GTPASE ACTIVATING PROTEIN"/>
    <property type="match status" value="1"/>
</dbReference>
<gene>
    <name evidence="2" type="ORF">MEUPH1_LOCUS26230</name>
</gene>
<dbReference type="PANTHER" id="PTHR12659:SF7">
    <property type="entry name" value="CROSSVEINLESS C, ISOFORM C"/>
    <property type="match status" value="1"/>
</dbReference>
<dbReference type="GO" id="GO:0005096">
    <property type="term" value="F:GTPase activator activity"/>
    <property type="evidence" value="ECO:0007669"/>
    <property type="project" value="TreeGrafter"/>
</dbReference>
<evidence type="ECO:0000256" key="1">
    <source>
        <dbReference type="SAM" id="MobiDB-lite"/>
    </source>
</evidence>
<accession>A0AAV0XYR7</accession>
<protein>
    <submittedName>
        <fullName evidence="2">Uncharacterized protein</fullName>
    </submittedName>
</protein>
<feature type="compositionally biased region" description="Low complexity" evidence="1">
    <location>
        <begin position="63"/>
        <end position="74"/>
    </location>
</feature>
<feature type="region of interest" description="Disordered" evidence="1">
    <location>
        <begin position="1"/>
        <end position="20"/>
    </location>
</feature>
<name>A0AAV0XYR7_9HEMI</name>